<dbReference type="Proteomes" id="UP000078124">
    <property type="component" value="Unassembled WGS sequence"/>
</dbReference>
<reference evidence="2 3" key="1">
    <citation type="submission" date="2016-05" db="EMBL/GenBank/DDBJ databases">
        <authorList>
            <consortium name="Pathogen Informatics"/>
        </authorList>
    </citation>
    <scope>NUCLEOTIDE SEQUENCE [LARGE SCALE GENOMIC DNA]</scope>
    <source>
        <strain evidence="2 3">2880STDY5682802</strain>
    </source>
</reference>
<dbReference type="AlphaFoldDB" id="A0A8G2A4V0"/>
<dbReference type="EMBL" id="FLAC01000005">
    <property type="protein sequence ID" value="SBL82274.1"/>
    <property type="molecule type" value="Genomic_DNA"/>
</dbReference>
<accession>A0A8G2A4V0</accession>
<evidence type="ECO:0000313" key="2">
    <source>
        <dbReference type="EMBL" id="SBL82274.1"/>
    </source>
</evidence>
<gene>
    <name evidence="2" type="ORF">SAMEA2273876_01761</name>
</gene>
<name>A0A8G2A4V0_RAOPL</name>
<evidence type="ECO:0000256" key="1">
    <source>
        <dbReference type="SAM" id="MobiDB-lite"/>
    </source>
</evidence>
<feature type="region of interest" description="Disordered" evidence="1">
    <location>
        <begin position="60"/>
        <end position="164"/>
    </location>
</feature>
<evidence type="ECO:0000313" key="3">
    <source>
        <dbReference type="Proteomes" id="UP000078124"/>
    </source>
</evidence>
<feature type="compositionally biased region" description="Polar residues" evidence="1">
    <location>
        <begin position="72"/>
        <end position="91"/>
    </location>
</feature>
<protein>
    <submittedName>
        <fullName evidence="2">Uncharacterized protein</fullName>
    </submittedName>
</protein>
<organism evidence="2 3">
    <name type="scientific">Raoultella planticola</name>
    <name type="common">Klebsiella planticola</name>
    <dbReference type="NCBI Taxonomy" id="575"/>
    <lineage>
        <taxon>Bacteria</taxon>
        <taxon>Pseudomonadati</taxon>
        <taxon>Pseudomonadota</taxon>
        <taxon>Gammaproteobacteria</taxon>
        <taxon>Enterobacterales</taxon>
        <taxon>Enterobacteriaceae</taxon>
        <taxon>Klebsiella/Raoultella group</taxon>
        <taxon>Raoultella</taxon>
    </lineage>
</organism>
<comment type="caution">
    <text evidence="2">The sequence shown here is derived from an EMBL/GenBank/DDBJ whole genome shotgun (WGS) entry which is preliminary data.</text>
</comment>
<proteinExistence type="predicted"/>
<feature type="compositionally biased region" description="Polar residues" evidence="1">
    <location>
        <begin position="147"/>
        <end position="164"/>
    </location>
</feature>
<sequence>MLKRLKLKSLLPSSALRSNSAALRLSKTPPQGGVFVSGAELFPGWRLTPYPGYKCSKASLRAANPKHRTRRSPGQQRATGGQTLPVPQTGHQPPRHRSGRQNQIPHLPVAPVSNAPAGDKRCQCRRPAISPQGIAPGGKTKYRTRRSPGQQRATGGQTLPVPQT</sequence>